<sequence length="65" mass="7224">MGKTRTQTVVPKRRDLMAKSHNGSSTTGDRKTMPNPIRKWSNRSGKLLGASHHLPPNPRIIGITH</sequence>
<gene>
    <name evidence="2" type="ORF">ZHAS_00008792</name>
</gene>
<reference evidence="3" key="2">
    <citation type="submission" date="2020-05" db="UniProtKB">
        <authorList>
            <consortium name="EnsemblMetazoa"/>
        </authorList>
    </citation>
    <scope>IDENTIFICATION</scope>
</reference>
<dbReference type="EMBL" id="ATLV01016310">
    <property type="status" value="NOT_ANNOTATED_CDS"/>
    <property type="molecule type" value="Genomic_DNA"/>
</dbReference>
<organism evidence="2">
    <name type="scientific">Anopheles sinensis</name>
    <name type="common">Mosquito</name>
    <dbReference type="NCBI Taxonomy" id="74873"/>
    <lineage>
        <taxon>Eukaryota</taxon>
        <taxon>Metazoa</taxon>
        <taxon>Ecdysozoa</taxon>
        <taxon>Arthropoda</taxon>
        <taxon>Hexapoda</taxon>
        <taxon>Insecta</taxon>
        <taxon>Pterygota</taxon>
        <taxon>Neoptera</taxon>
        <taxon>Endopterygota</taxon>
        <taxon>Diptera</taxon>
        <taxon>Nematocera</taxon>
        <taxon>Culicoidea</taxon>
        <taxon>Culicidae</taxon>
        <taxon>Anophelinae</taxon>
        <taxon>Anopheles</taxon>
    </lineage>
</organism>
<proteinExistence type="predicted"/>
<evidence type="ECO:0000313" key="4">
    <source>
        <dbReference type="Proteomes" id="UP000030765"/>
    </source>
</evidence>
<keyword evidence="4" id="KW-1185">Reference proteome</keyword>
<protein>
    <submittedName>
        <fullName evidence="2 3">Uncharacterized protein</fullName>
    </submittedName>
</protein>
<evidence type="ECO:0000256" key="1">
    <source>
        <dbReference type="SAM" id="MobiDB-lite"/>
    </source>
</evidence>
<name>A0A084VTC5_ANOSI</name>
<dbReference type="EMBL" id="KE525077">
    <property type="protein sequence ID" value="KFB41219.1"/>
    <property type="molecule type" value="Genomic_DNA"/>
</dbReference>
<dbReference type="AlphaFoldDB" id="A0A084VTC5"/>
<evidence type="ECO:0000313" key="2">
    <source>
        <dbReference type="EMBL" id="KFB41219.1"/>
    </source>
</evidence>
<accession>A0A084VTC5</accession>
<dbReference type="EnsemblMetazoa" id="ASIC008792-RA">
    <property type="protein sequence ID" value="ASIC008792-PA"/>
    <property type="gene ID" value="ASIC008792"/>
</dbReference>
<evidence type="ECO:0000313" key="3">
    <source>
        <dbReference type="EnsemblMetazoa" id="ASIC008792-PA"/>
    </source>
</evidence>
<dbReference type="Proteomes" id="UP000030765">
    <property type="component" value="Unassembled WGS sequence"/>
</dbReference>
<reference evidence="2 4" key="1">
    <citation type="journal article" date="2014" name="BMC Genomics">
        <title>Genome sequence of Anopheles sinensis provides insight into genetics basis of mosquito competence for malaria parasites.</title>
        <authorList>
            <person name="Zhou D."/>
            <person name="Zhang D."/>
            <person name="Ding G."/>
            <person name="Shi L."/>
            <person name="Hou Q."/>
            <person name="Ye Y."/>
            <person name="Xu Y."/>
            <person name="Zhou H."/>
            <person name="Xiong C."/>
            <person name="Li S."/>
            <person name="Yu J."/>
            <person name="Hong S."/>
            <person name="Yu X."/>
            <person name="Zou P."/>
            <person name="Chen C."/>
            <person name="Chang X."/>
            <person name="Wang W."/>
            <person name="Lv Y."/>
            <person name="Sun Y."/>
            <person name="Ma L."/>
            <person name="Shen B."/>
            <person name="Zhu C."/>
        </authorList>
    </citation>
    <scope>NUCLEOTIDE SEQUENCE [LARGE SCALE GENOMIC DNA]</scope>
</reference>
<dbReference type="VEuPathDB" id="VectorBase:ASIC008792"/>
<feature type="region of interest" description="Disordered" evidence="1">
    <location>
        <begin position="1"/>
        <end position="65"/>
    </location>
</feature>